<sequence length="98" mass="10965">MQDLEKTKTVFLSIASTSRKSKAVPDRTNAVPGDSSSNKWYQKDDDGQRKETGKAACDRRSKTGKKDLKTVSKRRACGKKELEHDLTLVKVLANQQKV</sequence>
<accession>A0A8X6XW68</accession>
<protein>
    <submittedName>
        <fullName evidence="2">Uncharacterized protein</fullName>
    </submittedName>
</protein>
<evidence type="ECO:0000313" key="2">
    <source>
        <dbReference type="EMBL" id="GFY58616.1"/>
    </source>
</evidence>
<proteinExistence type="predicted"/>
<evidence type="ECO:0000313" key="3">
    <source>
        <dbReference type="Proteomes" id="UP000886998"/>
    </source>
</evidence>
<dbReference type="AlphaFoldDB" id="A0A8X6XW68"/>
<feature type="compositionally biased region" description="Basic and acidic residues" evidence="1">
    <location>
        <begin position="41"/>
        <end position="70"/>
    </location>
</feature>
<dbReference type="EMBL" id="BMAV01012183">
    <property type="protein sequence ID" value="GFY58616.1"/>
    <property type="molecule type" value="Genomic_DNA"/>
</dbReference>
<keyword evidence="3" id="KW-1185">Reference proteome</keyword>
<organism evidence="2 3">
    <name type="scientific">Trichonephila inaurata madagascariensis</name>
    <dbReference type="NCBI Taxonomy" id="2747483"/>
    <lineage>
        <taxon>Eukaryota</taxon>
        <taxon>Metazoa</taxon>
        <taxon>Ecdysozoa</taxon>
        <taxon>Arthropoda</taxon>
        <taxon>Chelicerata</taxon>
        <taxon>Arachnida</taxon>
        <taxon>Araneae</taxon>
        <taxon>Araneomorphae</taxon>
        <taxon>Entelegynae</taxon>
        <taxon>Araneoidea</taxon>
        <taxon>Nephilidae</taxon>
        <taxon>Trichonephila</taxon>
        <taxon>Trichonephila inaurata</taxon>
    </lineage>
</organism>
<name>A0A8X6XW68_9ARAC</name>
<evidence type="ECO:0000256" key="1">
    <source>
        <dbReference type="SAM" id="MobiDB-lite"/>
    </source>
</evidence>
<dbReference type="Proteomes" id="UP000886998">
    <property type="component" value="Unassembled WGS sequence"/>
</dbReference>
<reference evidence="2" key="1">
    <citation type="submission" date="2020-08" db="EMBL/GenBank/DDBJ databases">
        <title>Multicomponent nature underlies the extraordinary mechanical properties of spider dragline silk.</title>
        <authorList>
            <person name="Kono N."/>
            <person name="Nakamura H."/>
            <person name="Mori M."/>
            <person name="Yoshida Y."/>
            <person name="Ohtoshi R."/>
            <person name="Malay A.D."/>
            <person name="Moran D.A.P."/>
            <person name="Tomita M."/>
            <person name="Numata K."/>
            <person name="Arakawa K."/>
        </authorList>
    </citation>
    <scope>NUCLEOTIDE SEQUENCE</scope>
</reference>
<dbReference type="OrthoDB" id="6469140at2759"/>
<comment type="caution">
    <text evidence="2">The sequence shown here is derived from an EMBL/GenBank/DDBJ whole genome shotgun (WGS) entry which is preliminary data.</text>
</comment>
<gene>
    <name evidence="2" type="ORF">TNIN_377821</name>
</gene>
<feature type="region of interest" description="Disordered" evidence="1">
    <location>
        <begin position="16"/>
        <end position="74"/>
    </location>
</feature>